<feature type="disulfide bond" evidence="7">
    <location>
        <begin position="271"/>
        <end position="281"/>
    </location>
</feature>
<evidence type="ECO:0000256" key="7">
    <source>
        <dbReference type="PROSITE-ProRule" id="PRU00076"/>
    </source>
</evidence>
<dbReference type="PROSITE" id="PS01186">
    <property type="entry name" value="EGF_2"/>
    <property type="match status" value="2"/>
</dbReference>
<gene>
    <name evidence="10" type="ORF">HOLleu_05582</name>
</gene>
<keyword evidence="6" id="KW-0325">Glycoprotein</keyword>
<dbReference type="PROSITE" id="PS50026">
    <property type="entry name" value="EGF_3"/>
    <property type="match status" value="2"/>
</dbReference>
<evidence type="ECO:0000256" key="6">
    <source>
        <dbReference type="ARBA" id="ARBA00023180"/>
    </source>
</evidence>
<feature type="domain" description="EGF-like" evidence="8">
    <location>
        <begin position="235"/>
        <end position="267"/>
    </location>
</feature>
<dbReference type="AlphaFoldDB" id="A0A9Q1CLN3"/>
<dbReference type="PANTHER" id="PTHR14949">
    <property type="entry name" value="EGF-LIKE-DOMAIN, MULTIPLE 7, 8"/>
    <property type="match status" value="1"/>
</dbReference>
<dbReference type="GO" id="GO:0009986">
    <property type="term" value="C:cell surface"/>
    <property type="evidence" value="ECO:0007669"/>
    <property type="project" value="TreeGrafter"/>
</dbReference>
<dbReference type="GO" id="GO:0005102">
    <property type="term" value="F:signaling receptor binding"/>
    <property type="evidence" value="ECO:0007669"/>
    <property type="project" value="TreeGrafter"/>
</dbReference>
<feature type="disulfide bond" evidence="7">
    <location>
        <begin position="257"/>
        <end position="266"/>
    </location>
</feature>
<protein>
    <submittedName>
        <fullName evidence="10">Wnt inhibitory factor 1</fullName>
    </submittedName>
</protein>
<dbReference type="InterPro" id="IPR003306">
    <property type="entry name" value="WIF"/>
</dbReference>
<keyword evidence="2" id="KW-0217">Developmental protein</keyword>
<dbReference type="Gene3D" id="2.60.40.2170">
    <property type="entry name" value="Wnt, WIF domain"/>
    <property type="match status" value="1"/>
</dbReference>
<evidence type="ECO:0000259" key="8">
    <source>
        <dbReference type="PROSITE" id="PS50026"/>
    </source>
</evidence>
<dbReference type="Proteomes" id="UP001152320">
    <property type="component" value="Chromosome 2"/>
</dbReference>
<sequence length="305" mass="33986">MRISFSTSARKIYQRIMGNWKTMRGLYARLVVSCALVIVWTTVFLAGPQSEYGLEVWLDSQQSRVLGLNIPVYLISNGKPSAMLSRVKGGFLSPFRKFQLSRDEQFLNLTWRAPTGYKYIIEELSVSDHTLMRAPTLNLPSSGMVSSNVNVLRIGFPCSGDASGRGYGSVTMRLFQTPNFLNVDNDVSRPDHITLLFDIEKECRKRCHPPCRNEGKCDDWGVCQCPDGYYGPLCDQVLCNPKCHNGGICFSPDICVCPDGFSGAYCQKGLCTGNCNNHGTCIGNELCFCRKGWSGHDCSIKIEPR</sequence>
<proteinExistence type="predicted"/>
<dbReference type="GO" id="GO:0005576">
    <property type="term" value="C:extracellular region"/>
    <property type="evidence" value="ECO:0007669"/>
    <property type="project" value="UniProtKB-SubCell"/>
</dbReference>
<dbReference type="SMART" id="SM00469">
    <property type="entry name" value="WIF"/>
    <property type="match status" value="1"/>
</dbReference>
<comment type="caution">
    <text evidence="7">Lacks conserved residue(s) required for the propagation of feature annotation.</text>
</comment>
<dbReference type="SMART" id="SM00181">
    <property type="entry name" value="EGF"/>
    <property type="match status" value="3"/>
</dbReference>
<organism evidence="10 11">
    <name type="scientific">Holothuria leucospilota</name>
    <name type="common">Black long sea cucumber</name>
    <name type="synonym">Mertensiothuria leucospilota</name>
    <dbReference type="NCBI Taxonomy" id="206669"/>
    <lineage>
        <taxon>Eukaryota</taxon>
        <taxon>Metazoa</taxon>
        <taxon>Echinodermata</taxon>
        <taxon>Eleutherozoa</taxon>
        <taxon>Echinozoa</taxon>
        <taxon>Holothuroidea</taxon>
        <taxon>Aspidochirotacea</taxon>
        <taxon>Aspidochirotida</taxon>
        <taxon>Holothuriidae</taxon>
        <taxon>Holothuria</taxon>
    </lineage>
</organism>
<feature type="domain" description="EGF-like" evidence="8">
    <location>
        <begin position="268"/>
        <end position="299"/>
    </location>
</feature>
<evidence type="ECO:0000256" key="1">
    <source>
        <dbReference type="ARBA" id="ARBA00004613"/>
    </source>
</evidence>
<comment type="subcellular location">
    <subcellularLocation>
        <location evidence="1">Secreted</location>
    </subcellularLocation>
</comment>
<keyword evidence="5 7" id="KW-1015">Disulfide bond</keyword>
<comment type="caution">
    <text evidence="10">The sequence shown here is derived from an EMBL/GenBank/DDBJ whole genome shotgun (WGS) entry which is preliminary data.</text>
</comment>
<keyword evidence="11" id="KW-1185">Reference proteome</keyword>
<dbReference type="PROSITE" id="PS50814">
    <property type="entry name" value="WIF"/>
    <property type="match status" value="1"/>
</dbReference>
<dbReference type="InterPro" id="IPR000742">
    <property type="entry name" value="EGF"/>
</dbReference>
<dbReference type="OrthoDB" id="10266706at2759"/>
<name>A0A9Q1CLN3_HOLLE</name>
<evidence type="ECO:0000313" key="11">
    <source>
        <dbReference type="Proteomes" id="UP001152320"/>
    </source>
</evidence>
<accession>A0A9Q1CLN3</accession>
<dbReference type="InterPro" id="IPR038677">
    <property type="entry name" value="WIF_sf"/>
</dbReference>
<dbReference type="Gene3D" id="2.10.25.10">
    <property type="entry name" value="Laminin"/>
    <property type="match status" value="3"/>
</dbReference>
<evidence type="ECO:0000256" key="3">
    <source>
        <dbReference type="ARBA" id="ARBA00022525"/>
    </source>
</evidence>
<evidence type="ECO:0000256" key="5">
    <source>
        <dbReference type="ARBA" id="ARBA00023157"/>
    </source>
</evidence>
<keyword evidence="4" id="KW-0732">Signal</keyword>
<dbReference type="PANTHER" id="PTHR14949:SF55">
    <property type="entry name" value="WNT INHIBITORY FACTOR 1"/>
    <property type="match status" value="1"/>
</dbReference>
<feature type="disulfide bond" evidence="7">
    <location>
        <begin position="289"/>
        <end position="298"/>
    </location>
</feature>
<dbReference type="EMBL" id="JAIZAY010000002">
    <property type="protein sequence ID" value="KAJ8046794.1"/>
    <property type="molecule type" value="Genomic_DNA"/>
</dbReference>
<evidence type="ECO:0000259" key="9">
    <source>
        <dbReference type="PROSITE" id="PS50814"/>
    </source>
</evidence>
<dbReference type="InterPro" id="IPR050969">
    <property type="entry name" value="Dev_Signal_Modulators"/>
</dbReference>
<keyword evidence="3" id="KW-0964">Secreted</keyword>
<dbReference type="Pfam" id="PF02019">
    <property type="entry name" value="WIF"/>
    <property type="match status" value="1"/>
</dbReference>
<dbReference type="PROSITE" id="PS00022">
    <property type="entry name" value="EGF_1"/>
    <property type="match status" value="2"/>
</dbReference>
<dbReference type="InterPro" id="IPR013111">
    <property type="entry name" value="EGF_extracell"/>
</dbReference>
<evidence type="ECO:0000313" key="10">
    <source>
        <dbReference type="EMBL" id="KAJ8046794.1"/>
    </source>
</evidence>
<evidence type="ECO:0000256" key="2">
    <source>
        <dbReference type="ARBA" id="ARBA00022473"/>
    </source>
</evidence>
<keyword evidence="7" id="KW-0245">EGF-like domain</keyword>
<dbReference type="Pfam" id="PF07974">
    <property type="entry name" value="EGF_2"/>
    <property type="match status" value="2"/>
</dbReference>
<reference evidence="10" key="1">
    <citation type="submission" date="2021-10" db="EMBL/GenBank/DDBJ databases">
        <title>Tropical sea cucumber genome reveals ecological adaptation and Cuvierian tubules defense mechanism.</title>
        <authorList>
            <person name="Chen T."/>
        </authorList>
    </citation>
    <scope>NUCLEOTIDE SEQUENCE</scope>
    <source>
        <strain evidence="10">Nanhai2018</strain>
        <tissue evidence="10">Muscle</tissue>
    </source>
</reference>
<feature type="disulfide bond" evidence="7">
    <location>
        <begin position="239"/>
        <end position="249"/>
    </location>
</feature>
<feature type="domain" description="WIF" evidence="9">
    <location>
        <begin position="55"/>
        <end position="203"/>
    </location>
</feature>
<evidence type="ECO:0000256" key="4">
    <source>
        <dbReference type="ARBA" id="ARBA00022729"/>
    </source>
</evidence>